<dbReference type="PROSITE" id="PS52035">
    <property type="entry name" value="PEPTIDASE_M14"/>
    <property type="match status" value="1"/>
</dbReference>
<protein>
    <recommendedName>
        <fullName evidence="4">Peptidase M14 domain-containing protein</fullName>
    </recommendedName>
</protein>
<proteinExistence type="inferred from homology"/>
<feature type="domain" description="Peptidase M14" evidence="4">
    <location>
        <begin position="89"/>
        <end position="270"/>
    </location>
</feature>
<dbReference type="RefSeq" id="XP_002787924.1">
    <property type="nucleotide sequence ID" value="XM_002787878.1"/>
</dbReference>
<gene>
    <name evidence="5" type="ORF">Pmar_PMAR012708</name>
</gene>
<dbReference type="AlphaFoldDB" id="C5K835"/>
<name>C5K835_PERM5</name>
<dbReference type="InterPro" id="IPR050821">
    <property type="entry name" value="Cytosolic_carboxypeptidase"/>
</dbReference>
<dbReference type="GO" id="GO:0004181">
    <property type="term" value="F:metallocarboxypeptidase activity"/>
    <property type="evidence" value="ECO:0007669"/>
    <property type="project" value="InterPro"/>
</dbReference>
<dbReference type="EMBL" id="GG671079">
    <property type="protein sequence ID" value="EER19720.1"/>
    <property type="molecule type" value="Genomic_DNA"/>
</dbReference>
<evidence type="ECO:0000256" key="2">
    <source>
        <dbReference type="ARBA" id="ARBA00005988"/>
    </source>
</evidence>
<accession>C5K835</accession>
<dbReference type="PANTHER" id="PTHR12756">
    <property type="entry name" value="CYTOSOLIC CARBOXYPEPTIDASE"/>
    <property type="match status" value="1"/>
</dbReference>
<dbReference type="InParanoid" id="C5K835"/>
<sequence length="270" mass="30267">MSIGDSPKIRDVTIGTLTFSSDFDSGNTCTVDYDTVSNTPYLSQMKAITNALEGRVCPQITWANNGSCSMSTDYAQHTPESTVYFAMCYPFGYEDLQLYLQELEDICREILRLGHDVCFSRELLTRSLHGRRVDVLTITSSSNEIDNQQGPSYPSTKPVILLTARVHPGETPGQFALLGALNFVNDPRAVALRYHYDLKFVPMINPDGVYMGNYRTNSRGLNLNRFYHNPGPEHEAVMAIVDLARIYAKRGMLELYVDMHGHANKTGCFL</sequence>
<dbReference type="Gene3D" id="3.40.630.10">
    <property type="entry name" value="Zn peptidases"/>
    <property type="match status" value="1"/>
</dbReference>
<dbReference type="PANTHER" id="PTHR12756:SF12">
    <property type="entry name" value="CYTOSOLIC CARBOXYPEPTIDASE-LIKE PROTEIN 5"/>
    <property type="match status" value="1"/>
</dbReference>
<organism evidence="6">
    <name type="scientific">Perkinsus marinus (strain ATCC 50983 / TXsc)</name>
    <dbReference type="NCBI Taxonomy" id="423536"/>
    <lineage>
        <taxon>Eukaryota</taxon>
        <taxon>Sar</taxon>
        <taxon>Alveolata</taxon>
        <taxon>Perkinsozoa</taxon>
        <taxon>Perkinsea</taxon>
        <taxon>Perkinsida</taxon>
        <taxon>Perkinsidae</taxon>
        <taxon>Perkinsus</taxon>
    </lineage>
</organism>
<dbReference type="InterPro" id="IPR000834">
    <property type="entry name" value="Peptidase_M14"/>
</dbReference>
<evidence type="ECO:0000259" key="4">
    <source>
        <dbReference type="PROSITE" id="PS52035"/>
    </source>
</evidence>
<dbReference type="Proteomes" id="UP000007800">
    <property type="component" value="Unassembled WGS sequence"/>
</dbReference>
<comment type="cofactor">
    <cofactor evidence="1">
        <name>Zn(2+)</name>
        <dbReference type="ChEBI" id="CHEBI:29105"/>
    </cofactor>
</comment>
<dbReference type="GeneID" id="9057710"/>
<evidence type="ECO:0000256" key="1">
    <source>
        <dbReference type="ARBA" id="ARBA00001947"/>
    </source>
</evidence>
<evidence type="ECO:0000313" key="5">
    <source>
        <dbReference type="EMBL" id="EER19720.1"/>
    </source>
</evidence>
<comment type="caution">
    <text evidence="3">Lacks conserved residue(s) required for the propagation of feature annotation.</text>
</comment>
<evidence type="ECO:0000256" key="3">
    <source>
        <dbReference type="PROSITE-ProRule" id="PRU01379"/>
    </source>
</evidence>
<dbReference type="OrthoDB" id="10253041at2759"/>
<keyword evidence="6" id="KW-1185">Reference proteome</keyword>
<dbReference type="GO" id="GO:0006508">
    <property type="term" value="P:proteolysis"/>
    <property type="evidence" value="ECO:0007669"/>
    <property type="project" value="InterPro"/>
</dbReference>
<dbReference type="Pfam" id="PF00246">
    <property type="entry name" value="Peptidase_M14"/>
    <property type="match status" value="1"/>
</dbReference>
<dbReference type="SUPFAM" id="SSF53187">
    <property type="entry name" value="Zn-dependent exopeptidases"/>
    <property type="match status" value="1"/>
</dbReference>
<dbReference type="GO" id="GO:0008270">
    <property type="term" value="F:zinc ion binding"/>
    <property type="evidence" value="ECO:0007669"/>
    <property type="project" value="InterPro"/>
</dbReference>
<evidence type="ECO:0000313" key="6">
    <source>
        <dbReference type="Proteomes" id="UP000007800"/>
    </source>
</evidence>
<comment type="similarity">
    <text evidence="2 3">Belongs to the peptidase M14 family.</text>
</comment>
<reference evidence="5 6" key="1">
    <citation type="submission" date="2008-07" db="EMBL/GenBank/DDBJ databases">
        <authorList>
            <person name="El-Sayed N."/>
            <person name="Caler E."/>
            <person name="Inman J."/>
            <person name="Amedeo P."/>
            <person name="Hass B."/>
            <person name="Wortman J."/>
        </authorList>
    </citation>
    <scope>NUCLEOTIDE SEQUENCE [LARGE SCALE GENOMIC DNA]</scope>
    <source>
        <strain evidence="6">ATCC 50983 / TXsc</strain>
    </source>
</reference>